<keyword evidence="2" id="KW-1185">Reference proteome</keyword>
<sequence>MEPCVCCFEINPAPAGPNALQLSQTLTNSPDCVLTYLLLPDNTPVPDCCFGSLIFPKAAQLVPGWNDDQEKAEVNPSGGVVVLGHFGLDMMIDVDSPIIFSHDVCWI</sequence>
<organism evidence="1 2">
    <name type="scientific">Sphaerodactylus townsendi</name>
    <dbReference type="NCBI Taxonomy" id="933632"/>
    <lineage>
        <taxon>Eukaryota</taxon>
        <taxon>Metazoa</taxon>
        <taxon>Chordata</taxon>
        <taxon>Craniata</taxon>
        <taxon>Vertebrata</taxon>
        <taxon>Euteleostomi</taxon>
        <taxon>Lepidosauria</taxon>
        <taxon>Squamata</taxon>
        <taxon>Bifurcata</taxon>
        <taxon>Gekkota</taxon>
        <taxon>Sphaerodactylidae</taxon>
        <taxon>Sphaerodactylus</taxon>
    </lineage>
</organism>
<reference evidence="1" key="1">
    <citation type="submission" date="2021-08" db="EMBL/GenBank/DDBJ databases">
        <title>The first chromosome-level gecko genome reveals the dynamic sex chromosomes of Neotropical dwarf geckos (Sphaerodactylidae: Sphaerodactylus).</title>
        <authorList>
            <person name="Pinto B.J."/>
            <person name="Keating S.E."/>
            <person name="Gamble T."/>
        </authorList>
    </citation>
    <scope>NUCLEOTIDE SEQUENCE</scope>
    <source>
        <strain evidence="1">TG3544</strain>
    </source>
</reference>
<protein>
    <submittedName>
        <fullName evidence="1">Uncharacterized protein</fullName>
    </submittedName>
</protein>
<name>A0ACB8FR15_9SAUR</name>
<evidence type="ECO:0000313" key="1">
    <source>
        <dbReference type="EMBL" id="KAH8007380.1"/>
    </source>
</evidence>
<proteinExistence type="predicted"/>
<gene>
    <name evidence="1" type="ORF">K3G42_021169</name>
</gene>
<dbReference type="Proteomes" id="UP000827872">
    <property type="component" value="Linkage Group LG06"/>
</dbReference>
<comment type="caution">
    <text evidence="1">The sequence shown here is derived from an EMBL/GenBank/DDBJ whole genome shotgun (WGS) entry which is preliminary data.</text>
</comment>
<accession>A0ACB8FR15</accession>
<dbReference type="EMBL" id="CM037619">
    <property type="protein sequence ID" value="KAH8007380.1"/>
    <property type="molecule type" value="Genomic_DNA"/>
</dbReference>
<evidence type="ECO:0000313" key="2">
    <source>
        <dbReference type="Proteomes" id="UP000827872"/>
    </source>
</evidence>